<dbReference type="InterPro" id="IPR038050">
    <property type="entry name" value="Neuro_actylchol_rec"/>
</dbReference>
<evidence type="ECO:0000256" key="2">
    <source>
        <dbReference type="ARBA" id="ARBA00004236"/>
    </source>
</evidence>
<evidence type="ECO:0000256" key="6">
    <source>
        <dbReference type="ARBA" id="ARBA00022729"/>
    </source>
</evidence>
<dbReference type="Gene3D" id="2.70.170.10">
    <property type="entry name" value="Neurotransmitter-gated ion-channel ligand-binding domain"/>
    <property type="match status" value="1"/>
</dbReference>
<dbReference type="InterPro" id="IPR036734">
    <property type="entry name" value="Neur_chan_lig-bd_sf"/>
</dbReference>
<feature type="transmembrane region" description="Helical" evidence="11">
    <location>
        <begin position="116"/>
        <end position="135"/>
    </location>
</feature>
<keyword evidence="6" id="KW-0732">Signal</keyword>
<gene>
    <name evidence="14" type="ORF">OTU49_015099</name>
</gene>
<feature type="non-terminal residue" evidence="14">
    <location>
        <position position="175"/>
    </location>
</feature>
<dbReference type="GO" id="GO:0099095">
    <property type="term" value="F:ligand-gated monoatomic anion channel activity"/>
    <property type="evidence" value="ECO:0007669"/>
    <property type="project" value="UniProtKB-ARBA"/>
</dbReference>
<evidence type="ECO:0000259" key="13">
    <source>
        <dbReference type="Pfam" id="PF02932"/>
    </source>
</evidence>
<evidence type="ECO:0000313" key="14">
    <source>
        <dbReference type="EMBL" id="KAK8749862.1"/>
    </source>
</evidence>
<evidence type="ECO:0000256" key="1">
    <source>
        <dbReference type="ARBA" id="ARBA00004141"/>
    </source>
</evidence>
<name>A0AAW0YDZ5_CHEQU</name>
<keyword evidence="10" id="KW-0407">Ion channel</keyword>
<dbReference type="EMBL" id="JARKIK010000008">
    <property type="protein sequence ID" value="KAK8749862.1"/>
    <property type="molecule type" value="Genomic_DNA"/>
</dbReference>
<evidence type="ECO:0000256" key="4">
    <source>
        <dbReference type="ARBA" id="ARBA00022475"/>
    </source>
</evidence>
<keyword evidence="4" id="KW-1003">Cell membrane</keyword>
<evidence type="ECO:0000256" key="8">
    <source>
        <dbReference type="ARBA" id="ARBA00023065"/>
    </source>
</evidence>
<dbReference type="InterPro" id="IPR006029">
    <property type="entry name" value="Neurotrans-gated_channel_TM"/>
</dbReference>
<evidence type="ECO:0000256" key="10">
    <source>
        <dbReference type="ARBA" id="ARBA00023303"/>
    </source>
</evidence>
<comment type="caution">
    <text evidence="14">The sequence shown here is derived from an EMBL/GenBank/DDBJ whole genome shotgun (WGS) entry which is preliminary data.</text>
</comment>
<dbReference type="SUPFAM" id="SSF63712">
    <property type="entry name" value="Nicotinic receptor ligand binding domain-like"/>
    <property type="match status" value="1"/>
</dbReference>
<dbReference type="AlphaFoldDB" id="A0AAW0YDZ5"/>
<dbReference type="GO" id="GO:0005254">
    <property type="term" value="F:chloride channel activity"/>
    <property type="evidence" value="ECO:0007669"/>
    <property type="project" value="UniProtKB-ARBA"/>
</dbReference>
<keyword evidence="7 11" id="KW-1133">Transmembrane helix</keyword>
<keyword evidence="8" id="KW-0406">Ion transport</keyword>
<keyword evidence="5 11" id="KW-0812">Transmembrane</keyword>
<feature type="transmembrane region" description="Helical" evidence="11">
    <location>
        <begin position="147"/>
        <end position="169"/>
    </location>
</feature>
<feature type="transmembrane region" description="Helical" evidence="11">
    <location>
        <begin position="82"/>
        <end position="104"/>
    </location>
</feature>
<evidence type="ECO:0000256" key="7">
    <source>
        <dbReference type="ARBA" id="ARBA00022989"/>
    </source>
</evidence>
<dbReference type="PANTHER" id="PTHR18945">
    <property type="entry name" value="NEUROTRANSMITTER GATED ION CHANNEL"/>
    <property type="match status" value="1"/>
</dbReference>
<dbReference type="Proteomes" id="UP001445076">
    <property type="component" value="Unassembled WGS sequence"/>
</dbReference>
<comment type="subcellular location">
    <subcellularLocation>
        <location evidence="2">Cell membrane</location>
    </subcellularLocation>
    <subcellularLocation>
        <location evidence="1">Membrane</location>
        <topology evidence="1">Multi-pass membrane protein</topology>
    </subcellularLocation>
</comment>
<dbReference type="SUPFAM" id="SSF90112">
    <property type="entry name" value="Neurotransmitter-gated ion-channel transmembrane pore"/>
    <property type="match status" value="1"/>
</dbReference>
<evidence type="ECO:0000256" key="9">
    <source>
        <dbReference type="ARBA" id="ARBA00023136"/>
    </source>
</evidence>
<feature type="domain" description="Neurotransmitter-gated ion-channel ligand-binding" evidence="12">
    <location>
        <begin position="2"/>
        <end position="60"/>
    </location>
</feature>
<dbReference type="PRINTS" id="PR00253">
    <property type="entry name" value="GABAARECEPTR"/>
</dbReference>
<evidence type="ECO:0000256" key="5">
    <source>
        <dbReference type="ARBA" id="ARBA00022692"/>
    </source>
</evidence>
<proteinExistence type="predicted"/>
<organism evidence="14 15">
    <name type="scientific">Cherax quadricarinatus</name>
    <name type="common">Australian red claw crayfish</name>
    <dbReference type="NCBI Taxonomy" id="27406"/>
    <lineage>
        <taxon>Eukaryota</taxon>
        <taxon>Metazoa</taxon>
        <taxon>Ecdysozoa</taxon>
        <taxon>Arthropoda</taxon>
        <taxon>Crustacea</taxon>
        <taxon>Multicrustacea</taxon>
        <taxon>Malacostraca</taxon>
        <taxon>Eumalacostraca</taxon>
        <taxon>Eucarida</taxon>
        <taxon>Decapoda</taxon>
        <taxon>Pleocyemata</taxon>
        <taxon>Astacidea</taxon>
        <taxon>Parastacoidea</taxon>
        <taxon>Parastacidae</taxon>
        <taxon>Cherax</taxon>
    </lineage>
</organism>
<evidence type="ECO:0000256" key="11">
    <source>
        <dbReference type="SAM" id="Phobius"/>
    </source>
</evidence>
<keyword evidence="9 11" id="KW-0472">Membrane</keyword>
<dbReference type="InterPro" id="IPR036719">
    <property type="entry name" value="Neuro-gated_channel_TM_sf"/>
</dbReference>
<dbReference type="GO" id="GO:0005230">
    <property type="term" value="F:extracellular ligand-gated monoatomic ion channel activity"/>
    <property type="evidence" value="ECO:0007669"/>
    <property type="project" value="InterPro"/>
</dbReference>
<dbReference type="InterPro" id="IPR006201">
    <property type="entry name" value="Neur_channel"/>
</dbReference>
<dbReference type="Pfam" id="PF02931">
    <property type="entry name" value="Neur_chan_LBD"/>
    <property type="match status" value="1"/>
</dbReference>
<evidence type="ECO:0000259" key="12">
    <source>
        <dbReference type="Pfam" id="PF02931"/>
    </source>
</evidence>
<dbReference type="GO" id="GO:0004888">
    <property type="term" value="F:transmembrane signaling receptor activity"/>
    <property type="evidence" value="ECO:0007669"/>
    <property type="project" value="InterPro"/>
</dbReference>
<sequence>AKYPFDVQVCLITVTSYKFSEEALRLEWLPEAVSELEGIHDQQPNYEFNVEWDNISTKYWCTNCSFPPASMGRARIVLARRYALHVLKVYIPSALFVAVAWASFFWPPDVIPGRTVLVITSLLTVMSMYAAVGYRGPETSYVKAVDVWLFICIVLVVLTLFQFAVVITIQRKKKE</sequence>
<dbReference type="Gene3D" id="1.20.58.390">
    <property type="entry name" value="Neurotransmitter-gated ion-channel transmembrane domain"/>
    <property type="match status" value="1"/>
</dbReference>
<keyword evidence="15" id="KW-1185">Reference proteome</keyword>
<dbReference type="InterPro" id="IPR006028">
    <property type="entry name" value="GABAA/Glycine_rcpt"/>
</dbReference>
<reference evidence="14 15" key="1">
    <citation type="journal article" date="2024" name="BMC Genomics">
        <title>Genome assembly of redclaw crayfish (Cherax quadricarinatus) provides insights into its immune adaptation and hypoxia tolerance.</title>
        <authorList>
            <person name="Liu Z."/>
            <person name="Zheng J."/>
            <person name="Li H."/>
            <person name="Fang K."/>
            <person name="Wang S."/>
            <person name="He J."/>
            <person name="Zhou D."/>
            <person name="Weng S."/>
            <person name="Chi M."/>
            <person name="Gu Z."/>
            <person name="He J."/>
            <person name="Li F."/>
            <person name="Wang M."/>
        </authorList>
    </citation>
    <scope>NUCLEOTIDE SEQUENCE [LARGE SCALE GENOMIC DNA]</scope>
    <source>
        <strain evidence="14">ZL_2023a</strain>
    </source>
</reference>
<feature type="domain" description="Neurotransmitter-gated ion-channel transmembrane" evidence="13">
    <location>
        <begin position="89"/>
        <end position="173"/>
    </location>
</feature>
<evidence type="ECO:0000256" key="3">
    <source>
        <dbReference type="ARBA" id="ARBA00022448"/>
    </source>
</evidence>
<accession>A0AAW0YDZ5</accession>
<dbReference type="GO" id="GO:0005886">
    <property type="term" value="C:plasma membrane"/>
    <property type="evidence" value="ECO:0007669"/>
    <property type="project" value="UniProtKB-SubCell"/>
</dbReference>
<protein>
    <submittedName>
        <fullName evidence="14">Uncharacterized protein</fullName>
    </submittedName>
</protein>
<keyword evidence="3" id="KW-0813">Transport</keyword>
<feature type="non-terminal residue" evidence="14">
    <location>
        <position position="1"/>
    </location>
</feature>
<dbReference type="Pfam" id="PF02932">
    <property type="entry name" value="Neur_chan_memb"/>
    <property type="match status" value="1"/>
</dbReference>
<evidence type="ECO:0000313" key="15">
    <source>
        <dbReference type="Proteomes" id="UP001445076"/>
    </source>
</evidence>
<dbReference type="InterPro" id="IPR006202">
    <property type="entry name" value="Neur_chan_lig-bd"/>
</dbReference>